<keyword evidence="3" id="KW-0249">Electron transport</keyword>
<dbReference type="AlphaFoldDB" id="A0A4Q0XVT0"/>
<dbReference type="OrthoDB" id="9790390at2"/>
<dbReference type="RefSeq" id="WP_128995695.1">
    <property type="nucleotide sequence ID" value="NZ_PDKN01000002.1"/>
</dbReference>
<dbReference type="InterPro" id="IPR017937">
    <property type="entry name" value="Thioredoxin_CS"/>
</dbReference>
<dbReference type="EMBL" id="PDKN01000002">
    <property type="protein sequence ID" value="RXJ60349.1"/>
    <property type="molecule type" value="Genomic_DNA"/>
</dbReference>
<keyword evidence="4" id="KW-1015">Disulfide bond</keyword>
<gene>
    <name evidence="8" type="ORF">CRV04_04070</name>
</gene>
<keyword evidence="9" id="KW-1185">Reference proteome</keyword>
<dbReference type="NCBIfam" id="TIGR01068">
    <property type="entry name" value="thioredoxin"/>
    <property type="match status" value="1"/>
</dbReference>
<dbReference type="PANTHER" id="PTHR45663">
    <property type="entry name" value="GEO12009P1"/>
    <property type="match status" value="1"/>
</dbReference>
<sequence>MKVVCPSCNSVNFIPKKEHYAKANCGKCKASLLETSPIELTATTFDTHVVNSDIPVIVDFWASWCGPCKMMAPVFEKTAGAFPLQARFAKVNTEKEQNLSSIYGIRSIPTLIVFKNGKEVERISGAMDEQNLRNLVQRFI</sequence>
<comment type="similarity">
    <text evidence="1">Belongs to the thioredoxin family.</text>
</comment>
<evidence type="ECO:0000313" key="9">
    <source>
        <dbReference type="Proteomes" id="UP000290657"/>
    </source>
</evidence>
<organism evidence="8 9">
    <name type="scientific">Candidatus Marinarcus aquaticus</name>
    <dbReference type="NCBI Taxonomy" id="2044504"/>
    <lineage>
        <taxon>Bacteria</taxon>
        <taxon>Pseudomonadati</taxon>
        <taxon>Campylobacterota</taxon>
        <taxon>Epsilonproteobacteria</taxon>
        <taxon>Campylobacterales</taxon>
        <taxon>Arcobacteraceae</taxon>
        <taxon>Candidatus Marinarcus</taxon>
    </lineage>
</organism>
<dbReference type="Proteomes" id="UP000290657">
    <property type="component" value="Unassembled WGS sequence"/>
</dbReference>
<keyword evidence="5" id="KW-0676">Redox-active center</keyword>
<dbReference type="FunFam" id="3.40.30.10:FF:000001">
    <property type="entry name" value="Thioredoxin"/>
    <property type="match status" value="1"/>
</dbReference>
<evidence type="ECO:0000256" key="6">
    <source>
        <dbReference type="NCBIfam" id="TIGR01068"/>
    </source>
</evidence>
<evidence type="ECO:0000256" key="4">
    <source>
        <dbReference type="ARBA" id="ARBA00023157"/>
    </source>
</evidence>
<comment type="caution">
    <text evidence="8">The sequence shown here is derived from an EMBL/GenBank/DDBJ whole genome shotgun (WGS) entry which is preliminary data.</text>
</comment>
<evidence type="ECO:0000256" key="2">
    <source>
        <dbReference type="ARBA" id="ARBA00022448"/>
    </source>
</evidence>
<dbReference type="InterPro" id="IPR005746">
    <property type="entry name" value="Thioredoxin"/>
</dbReference>
<dbReference type="PROSITE" id="PS51352">
    <property type="entry name" value="THIOREDOXIN_2"/>
    <property type="match status" value="1"/>
</dbReference>
<evidence type="ECO:0000259" key="7">
    <source>
        <dbReference type="PROSITE" id="PS51352"/>
    </source>
</evidence>
<dbReference type="NCBIfam" id="NF008229">
    <property type="entry name" value="PRK10996.1"/>
    <property type="match status" value="1"/>
</dbReference>
<evidence type="ECO:0000256" key="5">
    <source>
        <dbReference type="ARBA" id="ARBA00023284"/>
    </source>
</evidence>
<dbReference type="CDD" id="cd02947">
    <property type="entry name" value="TRX_family"/>
    <property type="match status" value="1"/>
</dbReference>
<feature type="domain" description="Thioredoxin" evidence="7">
    <location>
        <begin position="31"/>
        <end position="140"/>
    </location>
</feature>
<dbReference type="SUPFAM" id="SSF52833">
    <property type="entry name" value="Thioredoxin-like"/>
    <property type="match status" value="1"/>
</dbReference>
<evidence type="ECO:0000256" key="3">
    <source>
        <dbReference type="ARBA" id="ARBA00022982"/>
    </source>
</evidence>
<evidence type="ECO:0000256" key="1">
    <source>
        <dbReference type="ARBA" id="ARBA00008987"/>
    </source>
</evidence>
<protein>
    <recommendedName>
        <fullName evidence="6">Thioredoxin</fullName>
    </recommendedName>
</protein>
<name>A0A4Q0XVT0_9BACT</name>
<dbReference type="GO" id="GO:0005737">
    <property type="term" value="C:cytoplasm"/>
    <property type="evidence" value="ECO:0007669"/>
    <property type="project" value="TreeGrafter"/>
</dbReference>
<dbReference type="Pfam" id="PF00085">
    <property type="entry name" value="Thioredoxin"/>
    <property type="match status" value="1"/>
</dbReference>
<dbReference type="PRINTS" id="PR00421">
    <property type="entry name" value="THIOREDOXIN"/>
</dbReference>
<dbReference type="Gene3D" id="2.30.30.380">
    <property type="entry name" value="Zn-finger domain of Sec23/24"/>
    <property type="match status" value="1"/>
</dbReference>
<proteinExistence type="inferred from homology"/>
<dbReference type="GO" id="GO:0015035">
    <property type="term" value="F:protein-disulfide reductase activity"/>
    <property type="evidence" value="ECO:0007669"/>
    <property type="project" value="UniProtKB-UniRule"/>
</dbReference>
<dbReference type="PROSITE" id="PS00194">
    <property type="entry name" value="THIOREDOXIN_1"/>
    <property type="match status" value="1"/>
</dbReference>
<dbReference type="InterPro" id="IPR013766">
    <property type="entry name" value="Thioredoxin_domain"/>
</dbReference>
<evidence type="ECO:0000313" key="8">
    <source>
        <dbReference type="EMBL" id="RXJ60349.1"/>
    </source>
</evidence>
<dbReference type="PANTHER" id="PTHR45663:SF11">
    <property type="entry name" value="GEO12009P1"/>
    <property type="match status" value="1"/>
</dbReference>
<keyword evidence="2" id="KW-0813">Transport</keyword>
<dbReference type="Gene3D" id="3.40.30.10">
    <property type="entry name" value="Glutaredoxin"/>
    <property type="match status" value="1"/>
</dbReference>
<reference evidence="8 9" key="1">
    <citation type="submission" date="2017-10" db="EMBL/GenBank/DDBJ databases">
        <title>Genomics of the genus Arcobacter.</title>
        <authorList>
            <person name="Perez-Cataluna A."/>
            <person name="Figueras M.J."/>
        </authorList>
    </citation>
    <scope>NUCLEOTIDE SEQUENCE [LARGE SCALE GENOMIC DNA]</scope>
    <source>
        <strain evidence="8 9">CECT 8987</strain>
    </source>
</reference>
<accession>A0A4Q0XVT0</accession>
<dbReference type="InterPro" id="IPR036249">
    <property type="entry name" value="Thioredoxin-like_sf"/>
</dbReference>